<feature type="region of interest" description="Disordered" evidence="3">
    <location>
        <begin position="1"/>
        <end position="67"/>
    </location>
</feature>
<evidence type="ECO:0000256" key="2">
    <source>
        <dbReference type="ARBA" id="ARBA00022737"/>
    </source>
</evidence>
<dbReference type="SUPFAM" id="SSF50965">
    <property type="entry name" value="Galactose oxidase, central domain"/>
    <property type="match status" value="1"/>
</dbReference>
<protein>
    <recommendedName>
        <fullName evidence="6">Kelch domain-containing protein 8A</fullName>
    </recommendedName>
</protein>
<dbReference type="InterPro" id="IPR011043">
    <property type="entry name" value="Gal_Oxase/kelch_b-propeller"/>
</dbReference>
<dbReference type="Gene3D" id="2.120.10.80">
    <property type="entry name" value="Kelch-type beta propeller"/>
    <property type="match status" value="2"/>
</dbReference>
<evidence type="ECO:0000313" key="4">
    <source>
        <dbReference type="EMBL" id="KAG5202112.1"/>
    </source>
</evidence>
<feature type="region of interest" description="Disordered" evidence="3">
    <location>
        <begin position="201"/>
        <end position="275"/>
    </location>
</feature>
<evidence type="ECO:0000256" key="1">
    <source>
        <dbReference type="ARBA" id="ARBA00022441"/>
    </source>
</evidence>
<feature type="compositionally biased region" description="Basic and acidic residues" evidence="3">
    <location>
        <begin position="47"/>
        <end position="57"/>
    </location>
</feature>
<feature type="compositionally biased region" description="Basic and acidic residues" evidence="3">
    <location>
        <begin position="21"/>
        <end position="31"/>
    </location>
</feature>
<proteinExistence type="predicted"/>
<reference evidence="4 5" key="1">
    <citation type="submission" date="2020-12" db="EMBL/GenBank/DDBJ databases">
        <title>De novo assembly of Tibetan sheep genome.</title>
        <authorList>
            <person name="Li X."/>
        </authorList>
    </citation>
    <scope>NUCLEOTIDE SEQUENCE [LARGE SCALE GENOMIC DNA]</scope>
    <source>
        <tissue evidence="4">Heart</tissue>
    </source>
</reference>
<evidence type="ECO:0000313" key="5">
    <source>
        <dbReference type="Proteomes" id="UP000664991"/>
    </source>
</evidence>
<dbReference type="AlphaFoldDB" id="A0A836CWX9"/>
<feature type="compositionally biased region" description="Basic and acidic residues" evidence="3">
    <location>
        <begin position="250"/>
        <end position="259"/>
    </location>
</feature>
<evidence type="ECO:0008006" key="6">
    <source>
        <dbReference type="Google" id="ProtNLM"/>
    </source>
</evidence>
<accession>A0A836CWX9</accession>
<keyword evidence="2" id="KW-0677">Repeat</keyword>
<dbReference type="InterPro" id="IPR051746">
    <property type="entry name" value="Kelch_domain_containing_8"/>
</dbReference>
<evidence type="ECO:0000256" key="3">
    <source>
        <dbReference type="SAM" id="MobiDB-lite"/>
    </source>
</evidence>
<dbReference type="SMART" id="SM00612">
    <property type="entry name" value="Kelch"/>
    <property type="match status" value="3"/>
</dbReference>
<dbReference type="PANTHER" id="PTHR46260:SF1">
    <property type="entry name" value="KELCH DOMAIN-CONTAINING PROTEIN 8A"/>
    <property type="match status" value="1"/>
</dbReference>
<feature type="region of interest" description="Disordered" evidence="3">
    <location>
        <begin position="101"/>
        <end position="124"/>
    </location>
</feature>
<organism evidence="4 5">
    <name type="scientific">Ovis aries</name>
    <name type="common">Sheep</name>
    <dbReference type="NCBI Taxonomy" id="9940"/>
    <lineage>
        <taxon>Eukaryota</taxon>
        <taxon>Metazoa</taxon>
        <taxon>Chordata</taxon>
        <taxon>Craniata</taxon>
        <taxon>Vertebrata</taxon>
        <taxon>Euteleostomi</taxon>
        <taxon>Mammalia</taxon>
        <taxon>Eutheria</taxon>
        <taxon>Laurasiatheria</taxon>
        <taxon>Artiodactyla</taxon>
        <taxon>Ruminantia</taxon>
        <taxon>Pecora</taxon>
        <taxon>Bovidae</taxon>
        <taxon>Caprinae</taxon>
        <taxon>Ovis</taxon>
    </lineage>
</organism>
<keyword evidence="1" id="KW-0880">Kelch repeat</keyword>
<dbReference type="InterPro" id="IPR015915">
    <property type="entry name" value="Kelch-typ_b-propeller"/>
</dbReference>
<sequence length="501" mass="56019">MSGLRNADTQTRRVPTQSRETSTRKVYEKKLRQLLVSTPCAPPKKNRPGELSRARDDDGSEGPRSPHMWEFSKSFSLQSIAFFLQEIDIVQTCCKSIRHQMQSTEEPQRESLLQSEQGSWRQEPGSVSNALDARCAWHLHYRDICLHNYGKQVTLWLSALEAGCPTTPSITHCGHDKLYRGKSLDFPHRVPVETQPECARTGRIYVTDNKQTITDTLFPGSDPGPRPPSSINSPSTFKPIAHQVQTKSGAPREEGKESQAVESPPPNASSNDQQKSNYRVYAAGGMGLDLRPHNHLQHYDMLKDMWVSLAHMPTPRYAATSFLRGSKIYVLGGRQSKYAVNAFEVFDIETRSWTKFPNIPCKRAFSSFVTLDDRLYSLGGLRQGRLYRQPKFLRTMDVFDMEQGGWLKMERSFFLKKRRADFVAGSLSGRVIVAGGLGNQPTVLETAEAFHPGKSRWEALPAMPTPRCACSSLVLRNCLLAVGGVNQGLSDAVEALCVSDA</sequence>
<comment type="caution">
    <text evidence="4">The sequence shown here is derived from an EMBL/GenBank/DDBJ whole genome shotgun (WGS) entry which is preliminary data.</text>
</comment>
<dbReference type="Pfam" id="PF24681">
    <property type="entry name" value="Kelch_KLHDC2_KLHL20_DRC7"/>
    <property type="match status" value="1"/>
</dbReference>
<dbReference type="PANTHER" id="PTHR46260">
    <property type="entry name" value="RING-TYPE DOMAIN-CONTAINING PROTEIN"/>
    <property type="match status" value="1"/>
</dbReference>
<dbReference type="EMBL" id="JAEMGP010000012">
    <property type="protein sequence ID" value="KAG5202112.1"/>
    <property type="molecule type" value="Genomic_DNA"/>
</dbReference>
<dbReference type="InterPro" id="IPR006652">
    <property type="entry name" value="Kelch_1"/>
</dbReference>
<gene>
    <name evidence="4" type="ORF">JEQ12_003502</name>
</gene>
<name>A0A836CWX9_SHEEP</name>
<feature type="compositionally biased region" description="Polar residues" evidence="3">
    <location>
        <begin position="7"/>
        <end position="20"/>
    </location>
</feature>
<dbReference type="Proteomes" id="UP000664991">
    <property type="component" value="Unassembled WGS sequence"/>
</dbReference>